<dbReference type="AlphaFoldDB" id="B1X2T2"/>
<evidence type="ECO:0000313" key="2">
    <source>
        <dbReference type="Proteomes" id="UP000001203"/>
    </source>
</evidence>
<accession>B1X2T2</accession>
<keyword evidence="2" id="KW-1185">Reference proteome</keyword>
<dbReference type="KEGG" id="cyt:cce_5097"/>
<name>B1X2T2_CROS5</name>
<proteinExistence type="predicted"/>
<dbReference type="Proteomes" id="UP000001203">
    <property type="component" value="Chromosome linear"/>
</dbReference>
<dbReference type="EMBL" id="CP000807">
    <property type="protein sequence ID" value="ACB54443.1"/>
    <property type="molecule type" value="Genomic_DNA"/>
</dbReference>
<sequence length="124" mass="14367">MKKVMIKEITKLLVPYDSSPTECDGMTRICSTILTKEGIKHQPMLGSVVYKEKKIEPHFWINLANNYCIDYRLKMWFGKCNNIPHGIFKFKDFPQLKYQGIPVNCKSLSPEVLLILTLPFDEAI</sequence>
<protein>
    <submittedName>
        <fullName evidence="1">Uncharacterized protein</fullName>
    </submittedName>
</protein>
<evidence type="ECO:0000313" key="1">
    <source>
        <dbReference type="EMBL" id="ACB54443.1"/>
    </source>
</evidence>
<reference evidence="1 2" key="1">
    <citation type="journal article" date="2008" name="Proc. Natl. Acad. Sci. U.S.A.">
        <title>The genome of Cyanothece 51142, a unicellular diazotrophic cyanobacterium important in the marine nitrogen cycle.</title>
        <authorList>
            <person name="Welsh E.A."/>
            <person name="Liberton M."/>
            <person name="Stoeckel J."/>
            <person name="Loh T."/>
            <person name="Elvitigala T."/>
            <person name="Wang C."/>
            <person name="Wollam A."/>
            <person name="Fulton R.S."/>
            <person name="Clifton S.W."/>
            <person name="Jacobs J.M."/>
            <person name="Aurora R."/>
            <person name="Ghosh B.K."/>
            <person name="Sherman L.A."/>
            <person name="Smith R.D."/>
            <person name="Wilson R.K."/>
            <person name="Pakrasi H.B."/>
        </authorList>
    </citation>
    <scope>NUCLEOTIDE SEQUENCE [LARGE SCALE GENOMIC DNA]</scope>
    <source>
        <strain evidence="2">ATCC 51142 / BH68</strain>
    </source>
</reference>
<gene>
    <name evidence="1" type="ordered locus">cce_5097</name>
</gene>
<dbReference type="STRING" id="43989.cce_5097"/>
<dbReference type="eggNOG" id="ENOG50333TJ">
    <property type="taxonomic scope" value="Bacteria"/>
</dbReference>
<organism evidence="1 2">
    <name type="scientific">Crocosphaera subtropica (strain ATCC 51142 / BH68)</name>
    <name type="common">Cyanothece sp. (strain ATCC 51142)</name>
    <dbReference type="NCBI Taxonomy" id="43989"/>
    <lineage>
        <taxon>Bacteria</taxon>
        <taxon>Bacillati</taxon>
        <taxon>Cyanobacteriota</taxon>
        <taxon>Cyanophyceae</taxon>
        <taxon>Oscillatoriophycideae</taxon>
        <taxon>Chroococcales</taxon>
        <taxon>Aphanothecaceae</taxon>
        <taxon>Crocosphaera</taxon>
        <taxon>Crocosphaera subtropica</taxon>
    </lineage>
</organism>
<dbReference type="HOGENOM" id="CLU_117125_0_0_3"/>